<evidence type="ECO:0000313" key="3">
    <source>
        <dbReference type="Proteomes" id="UP000187209"/>
    </source>
</evidence>
<proteinExistence type="predicted"/>
<gene>
    <name evidence="2" type="ORF">SteCoe_1062</name>
</gene>
<feature type="region of interest" description="Disordered" evidence="1">
    <location>
        <begin position="471"/>
        <end position="518"/>
    </location>
</feature>
<keyword evidence="3" id="KW-1185">Reference proteome</keyword>
<feature type="region of interest" description="Disordered" evidence="1">
    <location>
        <begin position="989"/>
        <end position="1055"/>
    </location>
</feature>
<feature type="region of interest" description="Disordered" evidence="1">
    <location>
        <begin position="597"/>
        <end position="622"/>
    </location>
</feature>
<feature type="region of interest" description="Disordered" evidence="1">
    <location>
        <begin position="47"/>
        <end position="74"/>
    </location>
</feature>
<feature type="compositionally biased region" description="Polar residues" evidence="1">
    <location>
        <begin position="1097"/>
        <end position="1110"/>
    </location>
</feature>
<dbReference type="Proteomes" id="UP000187209">
    <property type="component" value="Unassembled WGS sequence"/>
</dbReference>
<evidence type="ECO:0000313" key="2">
    <source>
        <dbReference type="EMBL" id="OMJ95471.1"/>
    </source>
</evidence>
<dbReference type="Gene3D" id="2.120.10.80">
    <property type="entry name" value="Kelch-type beta propeller"/>
    <property type="match status" value="1"/>
</dbReference>
<name>A0A1R2D2L6_9CILI</name>
<sequence length="1344" mass="148873">MGTCTTKLDDSTLKQNNIKNGIVEDPNKSPRHIIKADVNLKESPTVLFKKQEKKEDKPEPKIENAESKAKTSSSLDELADFPDFHYFNRNTGQLFQITKSLTSEILLKSDFHLAQESAIAYYEQNNIISIGGTFKSKIVSTVSIINISLKKAYLIASLPKPCKQGQAHEYKGWIYYVGGMCESENGLIQSPLMRYNIQQDIWQDLGRYGEYYKFNRIINMGTCIMGDKLLLIGGQRITSKNNLSGNKKIYSISLEKGFKIQIEGKMPNKLLKPSIAAGSKHGVIAGGISLTSGALNKRSYCIINKNDSFKIMEIDSLDFDLVELYPAFYFGKFVMFISFPYVAVRIKKITHWLGYKITGKTTRLFLQLPKINAENHESESSDESERIEDASKRSIGEISLKSFVEQKSDMNSISISDRKSLNIKTDVVVDKRLEENKNLEFSGKIGISDEEFRSGIKGKVLENKIDVQMKLSNEEGKRKDQGNKVVNGEGKKKMSGSKLKSSNSRSSSSSEGDSGSSMEIVMQKGGREMTEKENSLEISNPILNSSPRVEGPSMKINKPKIKTGLNASIPAPKIENPNTNTKPLNEDSLKITHHTEIPKIKTSSPHLESSQATSTPSKLENSPLQIPTPSIIHSPIPPNGILLNPIVPPNLSKKTSEELEREKHNFIPPMIEAKISPPKFIIEDTEDIDVQVKTISAPLPPPLPKTPDIKIIGKPTTEIPVEVKPSNLSPQLNFKNPPIPQINIEKEHNPNTGKGNLYKPPSPSAVPKMKIPEASKNNNRKGKQNHKKSGSSDSKSHSDSNSLEVNVIRKNDSKNQPNTYSYKYEKYVSSSKSSSSSDSSNSSNSRKHGFNKLPNSEIPTSSKNTIKNLTPKNKTNDKSSGSEKQFSEGNVEFNSVFMFRNNPDKVSGPLFKFSNKTGEGNDEDKNQRSDFNAPKVWLNAKTHEDEVKTPDVNKNLKVLAENKSQLDGKIHKNEDKGLVINTNLKISDGDSKKVKEKSPKNEIKGPNASGKLLSSQGKTDLKMPQTEIKTPVISKKIQGPESEPNKISAKEISLKSKSPLVYNHKDIGLLSNSSRSSSSSNSSSSSKSSKKLKNFSQPKTLSQPHNQISFGISADDPSANLSYNLNATPPGFSVPVFQVDTSLTPIQSNPSPPSLKSSVKPLKDEKSFHPSPITKLAIDKLKPSTEDNQIAFSDPMGASESQKDLKKGILIDKGQRRSPSKSKVKFEISSAQTMRNNPHFNLNSPTSPDERFASTPQTKRKSSKAKKLSKVTFKPMQPIVVSKHFRASVNLLKVVSTYPQETSEKPQETPLKLQESKSQPNHHPKLHLKNLIQTSNSIPLISKK</sequence>
<feature type="region of interest" description="Disordered" evidence="1">
    <location>
        <begin position="722"/>
        <end position="887"/>
    </location>
</feature>
<feature type="compositionally biased region" description="Polar residues" evidence="1">
    <location>
        <begin position="1229"/>
        <end position="1247"/>
    </location>
</feature>
<evidence type="ECO:0000256" key="1">
    <source>
        <dbReference type="SAM" id="MobiDB-lite"/>
    </source>
</evidence>
<feature type="region of interest" description="Disordered" evidence="1">
    <location>
        <begin position="1143"/>
        <end position="1269"/>
    </location>
</feature>
<feature type="compositionally biased region" description="Basic residues" evidence="1">
    <location>
        <begin position="1258"/>
        <end position="1269"/>
    </location>
</feature>
<feature type="region of interest" description="Disordered" evidence="1">
    <location>
        <begin position="1299"/>
        <end position="1344"/>
    </location>
</feature>
<feature type="compositionally biased region" description="Basic and acidic residues" evidence="1">
    <location>
        <begin position="49"/>
        <end position="69"/>
    </location>
</feature>
<reference evidence="2 3" key="1">
    <citation type="submission" date="2016-11" db="EMBL/GenBank/DDBJ databases">
        <title>The macronuclear genome of Stentor coeruleus: a giant cell with tiny introns.</title>
        <authorList>
            <person name="Slabodnick M."/>
            <person name="Ruby J.G."/>
            <person name="Reiff S.B."/>
            <person name="Swart E.C."/>
            <person name="Gosai S."/>
            <person name="Prabakaran S."/>
            <person name="Witkowska E."/>
            <person name="Larue G.E."/>
            <person name="Fisher S."/>
            <person name="Freeman R.M."/>
            <person name="Gunawardena J."/>
            <person name="Chu W."/>
            <person name="Stover N.A."/>
            <person name="Gregory B.D."/>
            <person name="Nowacki M."/>
            <person name="Derisi J."/>
            <person name="Roy S.W."/>
            <person name="Marshall W.F."/>
            <person name="Sood P."/>
        </authorList>
    </citation>
    <scope>NUCLEOTIDE SEQUENCE [LARGE SCALE GENOMIC DNA]</scope>
    <source>
        <strain evidence="2">WM001</strain>
    </source>
</reference>
<feature type="compositionally biased region" description="Basic and acidic residues" evidence="1">
    <location>
        <begin position="989"/>
        <end position="1003"/>
    </location>
</feature>
<protein>
    <submittedName>
        <fullName evidence="2">Uncharacterized protein</fullName>
    </submittedName>
</protein>
<dbReference type="SUPFAM" id="SSF117281">
    <property type="entry name" value="Kelch motif"/>
    <property type="match status" value="1"/>
</dbReference>
<organism evidence="2 3">
    <name type="scientific">Stentor coeruleus</name>
    <dbReference type="NCBI Taxonomy" id="5963"/>
    <lineage>
        <taxon>Eukaryota</taxon>
        <taxon>Sar</taxon>
        <taxon>Alveolata</taxon>
        <taxon>Ciliophora</taxon>
        <taxon>Postciliodesmatophora</taxon>
        <taxon>Heterotrichea</taxon>
        <taxon>Heterotrichida</taxon>
        <taxon>Stentoridae</taxon>
        <taxon>Stentor</taxon>
    </lineage>
</organism>
<dbReference type="InterPro" id="IPR015915">
    <property type="entry name" value="Kelch-typ_b-propeller"/>
</dbReference>
<feature type="region of interest" description="Disordered" evidence="1">
    <location>
        <begin position="1068"/>
        <end position="1125"/>
    </location>
</feature>
<comment type="caution">
    <text evidence="2">The sequence shown here is derived from an EMBL/GenBank/DDBJ whole genome shotgun (WGS) entry which is preliminary data.</text>
</comment>
<feature type="compositionally biased region" description="Low complexity" evidence="1">
    <location>
        <begin position="827"/>
        <end position="844"/>
    </location>
</feature>
<feature type="compositionally biased region" description="Polar residues" evidence="1">
    <location>
        <begin position="1331"/>
        <end position="1344"/>
    </location>
</feature>
<feature type="region of interest" description="Disordered" evidence="1">
    <location>
        <begin position="565"/>
        <end position="585"/>
    </location>
</feature>
<feature type="compositionally biased region" description="Basic and acidic residues" evidence="1">
    <location>
        <begin position="471"/>
        <end position="482"/>
    </location>
</feature>
<feature type="compositionally biased region" description="Low complexity" evidence="1">
    <location>
        <begin position="1069"/>
        <end position="1087"/>
    </location>
</feature>
<feature type="compositionally biased region" description="Low complexity" evidence="1">
    <location>
        <begin position="496"/>
        <end position="517"/>
    </location>
</feature>
<feature type="compositionally biased region" description="Polar residues" evidence="1">
    <location>
        <begin position="853"/>
        <end position="873"/>
    </location>
</feature>
<feature type="compositionally biased region" description="Basic residues" evidence="1">
    <location>
        <begin position="778"/>
        <end position="789"/>
    </location>
</feature>
<feature type="compositionally biased region" description="Polar residues" evidence="1">
    <location>
        <begin position="601"/>
        <end position="622"/>
    </location>
</feature>
<accession>A0A1R2D2L6</accession>
<dbReference type="EMBL" id="MPUH01000011">
    <property type="protein sequence ID" value="OMJ95471.1"/>
    <property type="molecule type" value="Genomic_DNA"/>
</dbReference>
<feature type="compositionally biased region" description="Basic and acidic residues" evidence="1">
    <location>
        <begin position="1201"/>
        <end position="1215"/>
    </location>
</feature>